<keyword evidence="6" id="KW-1185">Reference proteome</keyword>
<gene>
    <name evidence="2" type="ORF">RZN69_17340</name>
    <name evidence="3" type="ORF">RZN69_17585</name>
    <name evidence="4" type="ORF">RZN69_17830</name>
    <name evidence="5" type="ORF">RZN69_18075</name>
</gene>
<evidence type="ECO:0000313" key="2">
    <source>
        <dbReference type="EMBL" id="WOO40386.1"/>
    </source>
</evidence>
<dbReference type="EMBL" id="CP136920">
    <property type="protein sequence ID" value="WOO40435.1"/>
    <property type="molecule type" value="Genomic_DNA"/>
</dbReference>
<reference evidence="2 6" key="1">
    <citation type="submission" date="2023-10" db="EMBL/GenBank/DDBJ databases">
        <title>Rubellicoccus peritrichatus gen. nov., sp. nov., isolated from an algae of coral reef tank.</title>
        <authorList>
            <person name="Luo J."/>
        </authorList>
    </citation>
    <scope>NUCLEOTIDE SEQUENCE [LARGE SCALE GENOMIC DNA]</scope>
    <source>
        <strain evidence="2 6">CR14</strain>
    </source>
</reference>
<dbReference type="AlphaFoldDB" id="A0AAQ3L7B5"/>
<dbReference type="KEGG" id="puo:RZN69_18075"/>
<evidence type="ECO:0000256" key="1">
    <source>
        <dbReference type="SAM" id="Coils"/>
    </source>
</evidence>
<evidence type="ECO:0000313" key="4">
    <source>
        <dbReference type="EMBL" id="WOO40484.1"/>
    </source>
</evidence>
<dbReference type="KEGG" id="puo:RZN69_17340"/>
<dbReference type="EMBL" id="CP136920">
    <property type="protein sequence ID" value="WOO40533.1"/>
    <property type="molecule type" value="Genomic_DNA"/>
</dbReference>
<dbReference type="KEGG" id="puo:RZN69_17585"/>
<dbReference type="Proteomes" id="UP001304300">
    <property type="component" value="Chromosome"/>
</dbReference>
<dbReference type="EMBL" id="CP136920">
    <property type="protein sequence ID" value="WOO40484.1"/>
    <property type="molecule type" value="Genomic_DNA"/>
</dbReference>
<feature type="coiled-coil region" evidence="1">
    <location>
        <begin position="65"/>
        <end position="114"/>
    </location>
</feature>
<name>A0AAQ3L7B5_9BACT</name>
<keyword evidence="1" id="KW-0175">Coiled coil</keyword>
<proteinExistence type="predicted"/>
<protein>
    <submittedName>
        <fullName evidence="2">Uncharacterized protein</fullName>
    </submittedName>
</protein>
<evidence type="ECO:0000313" key="6">
    <source>
        <dbReference type="Proteomes" id="UP001304300"/>
    </source>
</evidence>
<dbReference type="RefSeq" id="WP_317832611.1">
    <property type="nucleotide sequence ID" value="NZ_CP136920.1"/>
</dbReference>
<evidence type="ECO:0000313" key="5">
    <source>
        <dbReference type="EMBL" id="WOO40533.1"/>
    </source>
</evidence>
<dbReference type="KEGG" id="puo:RZN69_17830"/>
<dbReference type="EMBL" id="CP136920">
    <property type="protein sequence ID" value="WOO40386.1"/>
    <property type="molecule type" value="Genomic_DNA"/>
</dbReference>
<evidence type="ECO:0000313" key="3">
    <source>
        <dbReference type="EMBL" id="WOO40435.1"/>
    </source>
</evidence>
<accession>A0AAQ3L7B5</accession>
<organism evidence="2 6">
    <name type="scientific">Rubellicoccus peritrichatus</name>
    <dbReference type="NCBI Taxonomy" id="3080537"/>
    <lineage>
        <taxon>Bacteria</taxon>
        <taxon>Pseudomonadati</taxon>
        <taxon>Verrucomicrobiota</taxon>
        <taxon>Opitutia</taxon>
        <taxon>Puniceicoccales</taxon>
        <taxon>Cerasicoccaceae</taxon>
        <taxon>Rubellicoccus</taxon>
    </lineage>
</organism>
<sequence length="144" mass="16149">MIVNRTELARVLGLTTARITQLANDEVVKKLGRGKYDLSQSVQGYIALLKKSSEEKQSSDFEKAIQRERLRKVTADADIRELERDEKASVTLPVEEVEEKLEQLALGLRKVINSWADIPKERKSALANQLRMGAITEIKGSIDG</sequence>